<keyword evidence="3" id="KW-1185">Reference proteome</keyword>
<dbReference type="AlphaFoldDB" id="A0AAD9U1J9"/>
<organism evidence="2 3">
    <name type="scientific">Dipteronia dyeriana</name>
    <dbReference type="NCBI Taxonomy" id="168575"/>
    <lineage>
        <taxon>Eukaryota</taxon>
        <taxon>Viridiplantae</taxon>
        <taxon>Streptophyta</taxon>
        <taxon>Embryophyta</taxon>
        <taxon>Tracheophyta</taxon>
        <taxon>Spermatophyta</taxon>
        <taxon>Magnoliopsida</taxon>
        <taxon>eudicotyledons</taxon>
        <taxon>Gunneridae</taxon>
        <taxon>Pentapetalae</taxon>
        <taxon>rosids</taxon>
        <taxon>malvids</taxon>
        <taxon>Sapindales</taxon>
        <taxon>Sapindaceae</taxon>
        <taxon>Hippocastanoideae</taxon>
        <taxon>Acereae</taxon>
        <taxon>Dipteronia</taxon>
    </lineage>
</organism>
<evidence type="ECO:0000259" key="1">
    <source>
        <dbReference type="Pfam" id="PF00078"/>
    </source>
</evidence>
<dbReference type="PANTHER" id="PTHR33116">
    <property type="entry name" value="REVERSE TRANSCRIPTASE ZINC-BINDING DOMAIN-CONTAINING PROTEIN-RELATED-RELATED"/>
    <property type="match status" value="1"/>
</dbReference>
<dbReference type="EMBL" id="JANJYI010000006">
    <property type="protein sequence ID" value="KAK2645897.1"/>
    <property type="molecule type" value="Genomic_DNA"/>
</dbReference>
<accession>A0AAD9U1J9</accession>
<gene>
    <name evidence="2" type="ORF">Ddye_021092</name>
</gene>
<dbReference type="Proteomes" id="UP001280121">
    <property type="component" value="Unassembled WGS sequence"/>
</dbReference>
<feature type="domain" description="Reverse transcriptase" evidence="1">
    <location>
        <begin position="4"/>
        <end position="147"/>
    </location>
</feature>
<protein>
    <recommendedName>
        <fullName evidence="1">Reverse transcriptase domain-containing protein</fullName>
    </recommendedName>
</protein>
<evidence type="ECO:0000313" key="3">
    <source>
        <dbReference type="Proteomes" id="UP001280121"/>
    </source>
</evidence>
<comment type="caution">
    <text evidence="2">The sequence shown here is derived from an EMBL/GenBank/DDBJ whole genome shotgun (WGS) entry which is preliminary data.</text>
</comment>
<reference evidence="2" key="1">
    <citation type="journal article" date="2023" name="Plant J.">
        <title>Genome sequences and population genomics provide insights into the demographic history, inbreeding, and mutation load of two 'living fossil' tree species of Dipteronia.</title>
        <authorList>
            <person name="Feng Y."/>
            <person name="Comes H.P."/>
            <person name="Chen J."/>
            <person name="Zhu S."/>
            <person name="Lu R."/>
            <person name="Zhang X."/>
            <person name="Li P."/>
            <person name="Qiu J."/>
            <person name="Olsen K.M."/>
            <person name="Qiu Y."/>
        </authorList>
    </citation>
    <scope>NUCLEOTIDE SEQUENCE</scope>
    <source>
        <strain evidence="2">KIB01</strain>
    </source>
</reference>
<dbReference type="Pfam" id="PF00078">
    <property type="entry name" value="RVT_1"/>
    <property type="match status" value="1"/>
</dbReference>
<dbReference type="InterPro" id="IPR000477">
    <property type="entry name" value="RT_dom"/>
</dbReference>
<name>A0AAD9U1J9_9ROSI</name>
<sequence length="203" mass="23414">MGRKGHSRVEWRFLDRMMHKLGFSSKWLERMMNYVSSASFSFLINGEVCSKLKQPRGLSQGNPLSLYLFLLCVEGLSCVLNLVVSNGDLNGFRYTRNGLKISHLFFTDDSLIFSKAIDRDYATIRMMFDAYALALNQVINFDKPAVFVSRLIFRGKGLRLAGIMRIQLVKCHERYLGLPGLNCRNKRQLFSDIKDRVWAKIKD</sequence>
<evidence type="ECO:0000313" key="2">
    <source>
        <dbReference type="EMBL" id="KAK2645897.1"/>
    </source>
</evidence>
<dbReference type="PANTHER" id="PTHR33116:SF86">
    <property type="entry name" value="REVERSE TRANSCRIPTASE DOMAIN-CONTAINING PROTEIN"/>
    <property type="match status" value="1"/>
</dbReference>
<proteinExistence type="predicted"/>